<organism evidence="2 3">
    <name type="scientific">Flammeovirga aprica JL-4</name>
    <dbReference type="NCBI Taxonomy" id="694437"/>
    <lineage>
        <taxon>Bacteria</taxon>
        <taxon>Pseudomonadati</taxon>
        <taxon>Bacteroidota</taxon>
        <taxon>Cytophagia</taxon>
        <taxon>Cytophagales</taxon>
        <taxon>Flammeovirgaceae</taxon>
        <taxon>Flammeovirga</taxon>
    </lineage>
</organism>
<proteinExistence type="predicted"/>
<evidence type="ECO:0000313" key="2">
    <source>
        <dbReference type="EMBL" id="NME67608.1"/>
    </source>
</evidence>
<dbReference type="SUPFAM" id="SSF143422">
    <property type="entry name" value="Transposase IS200-like"/>
    <property type="match status" value="1"/>
</dbReference>
<sequence>MSRNYKFFDQTACYFVTMTVVHWIDVFSRKEYRDILFESLEYCKKEKGLIVHAYVVMSNHVHLVISSEGKVKLESIVRDLKKYTSKNIIKSIQGNISESRRDWMLWMFERTGQRNKNNSKYQFWQQHNHPIILNSSDILNQKINYIHQNPVRNGLVVEASDYLYSSARNYEEKKYVIFDVEMI</sequence>
<comment type="caution">
    <text evidence="2">The sequence shown here is derived from an EMBL/GenBank/DDBJ whole genome shotgun (WGS) entry which is preliminary data.</text>
</comment>
<protein>
    <submittedName>
        <fullName evidence="2">Transposase</fullName>
    </submittedName>
</protein>
<gene>
    <name evidence="2" type="ORF">HHU12_06490</name>
</gene>
<dbReference type="Proteomes" id="UP000576082">
    <property type="component" value="Unassembled WGS sequence"/>
</dbReference>
<dbReference type="InterPro" id="IPR052715">
    <property type="entry name" value="RAYT_transposase"/>
</dbReference>
<dbReference type="PANTHER" id="PTHR36966">
    <property type="entry name" value="REP-ASSOCIATED TYROSINE TRANSPOSASE"/>
    <property type="match status" value="1"/>
</dbReference>
<evidence type="ECO:0000259" key="1">
    <source>
        <dbReference type="SMART" id="SM01321"/>
    </source>
</evidence>
<dbReference type="GO" id="GO:0043565">
    <property type="term" value="F:sequence-specific DNA binding"/>
    <property type="evidence" value="ECO:0007669"/>
    <property type="project" value="TreeGrafter"/>
</dbReference>
<dbReference type="NCBIfam" id="NF047646">
    <property type="entry name" value="REP_Tyr_transpos"/>
    <property type="match status" value="1"/>
</dbReference>
<evidence type="ECO:0000313" key="3">
    <source>
        <dbReference type="Proteomes" id="UP000576082"/>
    </source>
</evidence>
<dbReference type="InterPro" id="IPR002686">
    <property type="entry name" value="Transposase_17"/>
</dbReference>
<dbReference type="PANTHER" id="PTHR36966:SF1">
    <property type="entry name" value="REP-ASSOCIATED TYROSINE TRANSPOSASE"/>
    <property type="match status" value="1"/>
</dbReference>
<keyword evidence="3" id="KW-1185">Reference proteome</keyword>
<dbReference type="SMART" id="SM01321">
    <property type="entry name" value="Y1_Tnp"/>
    <property type="match status" value="1"/>
</dbReference>
<dbReference type="GO" id="GO:0006313">
    <property type="term" value="P:DNA transposition"/>
    <property type="evidence" value="ECO:0007669"/>
    <property type="project" value="InterPro"/>
</dbReference>
<accession>A0A7X9RR96</accession>
<dbReference type="AlphaFoldDB" id="A0A7X9RR96"/>
<dbReference type="Pfam" id="PF01797">
    <property type="entry name" value="Y1_Tnp"/>
    <property type="match status" value="1"/>
</dbReference>
<dbReference type="RefSeq" id="WP_169655945.1">
    <property type="nucleotide sequence ID" value="NZ_JABANE010000012.1"/>
</dbReference>
<reference evidence="2 3" key="1">
    <citation type="submission" date="2020-04" db="EMBL/GenBank/DDBJ databases">
        <title>Flammeovirga sp. SR4, a novel species isolated from seawater.</title>
        <authorList>
            <person name="Wang X."/>
        </authorList>
    </citation>
    <scope>NUCLEOTIDE SEQUENCE [LARGE SCALE GENOMIC DNA]</scope>
    <source>
        <strain evidence="2 3">ATCC 23126</strain>
    </source>
</reference>
<feature type="domain" description="Transposase IS200-like" evidence="1">
    <location>
        <begin position="9"/>
        <end position="149"/>
    </location>
</feature>
<name>A0A7X9RR96_9BACT</name>
<dbReference type="EMBL" id="JABANE010000012">
    <property type="protein sequence ID" value="NME67608.1"/>
    <property type="molecule type" value="Genomic_DNA"/>
</dbReference>
<dbReference type="InterPro" id="IPR036515">
    <property type="entry name" value="Transposase_17_sf"/>
</dbReference>
<dbReference type="Gene3D" id="3.30.70.1290">
    <property type="entry name" value="Transposase IS200-like"/>
    <property type="match status" value="1"/>
</dbReference>
<dbReference type="GO" id="GO:0004803">
    <property type="term" value="F:transposase activity"/>
    <property type="evidence" value="ECO:0007669"/>
    <property type="project" value="InterPro"/>
</dbReference>